<sequence>MQILRRKNRVFVPENLEVTWENLAPLFQELQQRPISSLEDLTQWMQDRSELEAALEEDFAWRYIRMTCNTADEELVQAFQYFATEIEPKIAPISNELNKKLMAISFIDDLDQEKYFIYLRHVKKALELFRDENIPLLTEIQVEQQKYQGITGAMEVELNGQSYTLPQAAAFLKDPDREKRASVWHKITSRRLQDKDQLNSLFDKLLQLRHQVARNAGFENYRDYMFQAMGRFDYTPQDCYAFHAAIEKEVVPVLTEKATIRQQALQLSSLKPWDLEVDISGKPALKPFISGTELIEKTITCFSRLDTYMGQCLTFMKEKGLFDVESRKGKAPGGYNYPLAESGAPFIFMNAASTFRDLTTMVHEGGHAIHTFLSAPLELNDFKHLTSEIAELASMSMELISMDHWNIFFNDQEDLIRAKKEQLEDILKTLPWVAVVDQFQHWLYTNPEHTHEQRDQAWNQIFDQFGANFADWTDLEEAKTNLWQKQLHLFEVPFYYIEYGMAQLGAIAVWKNYKENPEQGLRQYMEALKLGYTKTIPETYKTAGIEFNFSQSYVKELITFVQQEYEALHIEND</sequence>
<evidence type="ECO:0000256" key="2">
    <source>
        <dbReference type="ARBA" id="ARBA00022723"/>
    </source>
</evidence>
<keyword evidence="1 6" id="KW-0645">Protease</keyword>
<keyword evidence="5 6" id="KW-0482">Metalloprotease</keyword>
<dbReference type="Gene3D" id="1.10.1370.30">
    <property type="match status" value="1"/>
</dbReference>
<comment type="similarity">
    <text evidence="6">Belongs to the peptidase M3 family.</text>
</comment>
<comment type="cofactor">
    <cofactor evidence="6">
        <name>Zn(2+)</name>
        <dbReference type="ChEBI" id="CHEBI:29105"/>
    </cofactor>
    <text evidence="6">Binds 1 zinc ion.</text>
</comment>
<organism evidence="8 9">
    <name type="scientific">Olivibacter ginsenosidimutans</name>
    <dbReference type="NCBI Taxonomy" id="1176537"/>
    <lineage>
        <taxon>Bacteria</taxon>
        <taxon>Pseudomonadati</taxon>
        <taxon>Bacteroidota</taxon>
        <taxon>Sphingobacteriia</taxon>
        <taxon>Sphingobacteriales</taxon>
        <taxon>Sphingobacteriaceae</taxon>
        <taxon>Olivibacter</taxon>
    </lineage>
</organism>
<accession>A0ABP9BLZ9</accession>
<name>A0ABP9BLZ9_9SPHI</name>
<dbReference type="PANTHER" id="PTHR11804:SF48">
    <property type="entry name" value="PUTATIVE-RELATED"/>
    <property type="match status" value="1"/>
</dbReference>
<dbReference type="CDD" id="cd09606">
    <property type="entry name" value="M3B_PepF"/>
    <property type="match status" value="1"/>
</dbReference>
<proteinExistence type="inferred from homology"/>
<evidence type="ECO:0000259" key="7">
    <source>
        <dbReference type="Pfam" id="PF01432"/>
    </source>
</evidence>
<dbReference type="InterPro" id="IPR001567">
    <property type="entry name" value="Pept_M3A_M3B_dom"/>
</dbReference>
<keyword evidence="4 6" id="KW-0862">Zinc</keyword>
<dbReference type="PANTHER" id="PTHR11804">
    <property type="entry name" value="PROTEASE M3 THIMET OLIGOPEPTIDASE-RELATED"/>
    <property type="match status" value="1"/>
</dbReference>
<dbReference type="Pfam" id="PF01432">
    <property type="entry name" value="Peptidase_M3"/>
    <property type="match status" value="1"/>
</dbReference>
<reference evidence="9" key="1">
    <citation type="journal article" date="2019" name="Int. J. Syst. Evol. Microbiol.">
        <title>The Global Catalogue of Microorganisms (GCM) 10K type strain sequencing project: providing services to taxonomists for standard genome sequencing and annotation.</title>
        <authorList>
            <consortium name="The Broad Institute Genomics Platform"/>
            <consortium name="The Broad Institute Genome Sequencing Center for Infectious Disease"/>
            <person name="Wu L."/>
            <person name="Ma J."/>
        </authorList>
    </citation>
    <scope>NUCLEOTIDE SEQUENCE [LARGE SCALE GENOMIC DNA]</scope>
    <source>
        <strain evidence="9">JCM 18200</strain>
    </source>
</reference>
<evidence type="ECO:0000256" key="3">
    <source>
        <dbReference type="ARBA" id="ARBA00022801"/>
    </source>
</evidence>
<protein>
    <submittedName>
        <fullName evidence="8">M3 family oligoendopeptidase</fullName>
    </submittedName>
</protein>
<evidence type="ECO:0000313" key="8">
    <source>
        <dbReference type="EMBL" id="GAA4797323.1"/>
    </source>
</evidence>
<keyword evidence="3 6" id="KW-0378">Hydrolase</keyword>
<dbReference type="SUPFAM" id="SSF55486">
    <property type="entry name" value="Metalloproteases ('zincins'), catalytic domain"/>
    <property type="match status" value="1"/>
</dbReference>
<dbReference type="InterPro" id="IPR045090">
    <property type="entry name" value="Pept_M3A_M3B"/>
</dbReference>
<gene>
    <name evidence="8" type="ORF">GCM10023231_27300</name>
</gene>
<feature type="domain" description="Peptidase M3A/M3B catalytic" evidence="7">
    <location>
        <begin position="171"/>
        <end position="556"/>
    </location>
</feature>
<dbReference type="NCBIfam" id="TIGR02289">
    <property type="entry name" value="M3_not_pepF"/>
    <property type="match status" value="1"/>
</dbReference>
<evidence type="ECO:0000256" key="6">
    <source>
        <dbReference type="RuleBase" id="RU003435"/>
    </source>
</evidence>
<dbReference type="InterPro" id="IPR011976">
    <property type="entry name" value="Pept_M3B_oligopep-rel"/>
</dbReference>
<evidence type="ECO:0000256" key="1">
    <source>
        <dbReference type="ARBA" id="ARBA00022670"/>
    </source>
</evidence>
<evidence type="ECO:0000256" key="5">
    <source>
        <dbReference type="ARBA" id="ARBA00023049"/>
    </source>
</evidence>
<dbReference type="Proteomes" id="UP001501411">
    <property type="component" value="Unassembled WGS sequence"/>
</dbReference>
<keyword evidence="9" id="KW-1185">Reference proteome</keyword>
<evidence type="ECO:0000313" key="9">
    <source>
        <dbReference type="Proteomes" id="UP001501411"/>
    </source>
</evidence>
<dbReference type="EMBL" id="BAABIQ010000038">
    <property type="protein sequence ID" value="GAA4797323.1"/>
    <property type="molecule type" value="Genomic_DNA"/>
</dbReference>
<keyword evidence="2 6" id="KW-0479">Metal-binding</keyword>
<dbReference type="RefSeq" id="WP_345232354.1">
    <property type="nucleotide sequence ID" value="NZ_BAABIQ010000038.1"/>
</dbReference>
<evidence type="ECO:0000256" key="4">
    <source>
        <dbReference type="ARBA" id="ARBA00022833"/>
    </source>
</evidence>
<comment type="caution">
    <text evidence="8">The sequence shown here is derived from an EMBL/GenBank/DDBJ whole genome shotgun (WGS) entry which is preliminary data.</text>
</comment>